<reference evidence="2 3" key="1">
    <citation type="submission" date="2018-01" db="EMBL/GenBank/DDBJ databases">
        <title>The whole genome sequencing and assembly of Paenibacillus chitinolyticus KCCM 41400 strain.</title>
        <authorList>
            <person name="Kim J.-Y."/>
            <person name="Park M.-K."/>
            <person name="Lee Y.-J."/>
            <person name="Yi H."/>
            <person name="Bahn Y.-S."/>
            <person name="Kim J.F."/>
            <person name="Lee D.-W."/>
        </authorList>
    </citation>
    <scope>NUCLEOTIDE SEQUENCE [LARGE SCALE GENOMIC DNA]</scope>
    <source>
        <strain evidence="2 3">KCCM 41400</strain>
    </source>
</reference>
<name>A0A410X302_9BACL</name>
<reference evidence="1 4" key="2">
    <citation type="submission" date="2022-05" db="EMBL/GenBank/DDBJ databases">
        <title>Genome Sequencing of Bee-Associated Microbes.</title>
        <authorList>
            <person name="Dunlap C."/>
        </authorList>
    </citation>
    <scope>NUCLEOTIDE SEQUENCE [LARGE SCALE GENOMIC DNA]</scope>
    <source>
        <strain evidence="1 4">NRRL B-23120</strain>
    </source>
</reference>
<sequence>MKEFSKTLATMTRPFSFVHKTLSEFGFVRPKTHENQLYVTTFADSITQRVYTLAVPTRLLENGHTEVYLGHTRFDTEEEPPSRVVEAAICRMKELADYLNQPNKRPHTVETASNGYMATDSYDIRRLGNEMKKMKTNSELKQTGLIPDPIQ</sequence>
<evidence type="ECO:0000313" key="3">
    <source>
        <dbReference type="Proteomes" id="UP000288943"/>
    </source>
</evidence>
<dbReference type="OrthoDB" id="2596663at2"/>
<dbReference type="EMBL" id="JAMDMJ010000006">
    <property type="protein sequence ID" value="MCY9595242.1"/>
    <property type="molecule type" value="Genomic_DNA"/>
</dbReference>
<organism evidence="2 3">
    <name type="scientific">Paenibacillus chitinolyticus</name>
    <dbReference type="NCBI Taxonomy" id="79263"/>
    <lineage>
        <taxon>Bacteria</taxon>
        <taxon>Bacillati</taxon>
        <taxon>Bacillota</taxon>
        <taxon>Bacilli</taxon>
        <taxon>Bacillales</taxon>
        <taxon>Paenibacillaceae</taxon>
        <taxon>Paenibacillus</taxon>
    </lineage>
</organism>
<protein>
    <submittedName>
        <fullName evidence="2">Uncharacterized protein</fullName>
    </submittedName>
</protein>
<keyword evidence="4" id="KW-1185">Reference proteome</keyword>
<dbReference type="RefSeq" id="WP_042234549.1">
    <property type="nucleotide sequence ID" value="NZ_CP026520.1"/>
</dbReference>
<accession>A0A410X302</accession>
<proteinExistence type="predicted"/>
<dbReference type="Proteomes" id="UP000288943">
    <property type="component" value="Chromosome"/>
</dbReference>
<dbReference type="AlphaFoldDB" id="A0A410X302"/>
<evidence type="ECO:0000313" key="1">
    <source>
        <dbReference type="EMBL" id="MCY9595242.1"/>
    </source>
</evidence>
<evidence type="ECO:0000313" key="2">
    <source>
        <dbReference type="EMBL" id="QAV20993.1"/>
    </source>
</evidence>
<dbReference type="Proteomes" id="UP001527202">
    <property type="component" value="Unassembled WGS sequence"/>
</dbReference>
<dbReference type="KEGG" id="pchi:PC41400_26310"/>
<evidence type="ECO:0000313" key="4">
    <source>
        <dbReference type="Proteomes" id="UP001527202"/>
    </source>
</evidence>
<gene>
    <name evidence="1" type="ORF">M5X16_05580</name>
    <name evidence="2" type="ORF">PC41400_26310</name>
</gene>
<dbReference type="GeneID" id="95378307"/>
<dbReference type="EMBL" id="CP026520">
    <property type="protein sequence ID" value="QAV20993.1"/>
    <property type="molecule type" value="Genomic_DNA"/>
</dbReference>